<reference evidence="2" key="1">
    <citation type="submission" date="2020-02" db="EMBL/GenBank/DDBJ databases">
        <authorList>
            <person name="Meier V. D."/>
        </authorList>
    </citation>
    <scope>NUCLEOTIDE SEQUENCE</scope>
    <source>
        <strain evidence="2">AVDCRST_MAG66</strain>
    </source>
</reference>
<feature type="region of interest" description="Disordered" evidence="1">
    <location>
        <begin position="339"/>
        <end position="363"/>
    </location>
</feature>
<feature type="compositionally biased region" description="Basic and acidic residues" evidence="1">
    <location>
        <begin position="54"/>
        <end position="69"/>
    </location>
</feature>
<feature type="compositionally biased region" description="Low complexity" evidence="1">
    <location>
        <begin position="351"/>
        <end position="363"/>
    </location>
</feature>
<feature type="compositionally biased region" description="Low complexity" evidence="1">
    <location>
        <begin position="306"/>
        <end position="317"/>
    </location>
</feature>
<feature type="region of interest" description="Disordered" evidence="1">
    <location>
        <begin position="210"/>
        <end position="245"/>
    </location>
</feature>
<dbReference type="EC" id="1.14.19.3" evidence="2"/>
<feature type="compositionally biased region" description="Basic and acidic residues" evidence="1">
    <location>
        <begin position="157"/>
        <end position="170"/>
    </location>
</feature>
<feature type="compositionally biased region" description="Basic residues" evidence="1">
    <location>
        <begin position="142"/>
        <end position="156"/>
    </location>
</feature>
<accession>A0A6J4QEX4</accession>
<evidence type="ECO:0000313" key="2">
    <source>
        <dbReference type="EMBL" id="CAA9442971.1"/>
    </source>
</evidence>
<dbReference type="GO" id="GO:0016213">
    <property type="term" value="F:acyl-CoA 6-desaturase activity"/>
    <property type="evidence" value="ECO:0007669"/>
    <property type="project" value="UniProtKB-EC"/>
</dbReference>
<evidence type="ECO:0000256" key="1">
    <source>
        <dbReference type="SAM" id="MobiDB-lite"/>
    </source>
</evidence>
<name>A0A6J4QEX4_9PSEU</name>
<organism evidence="2">
    <name type="scientific">uncultured Pseudonocardia sp</name>
    <dbReference type="NCBI Taxonomy" id="211455"/>
    <lineage>
        <taxon>Bacteria</taxon>
        <taxon>Bacillati</taxon>
        <taxon>Actinomycetota</taxon>
        <taxon>Actinomycetes</taxon>
        <taxon>Pseudonocardiales</taxon>
        <taxon>Pseudonocardiaceae</taxon>
        <taxon>Pseudonocardia</taxon>
        <taxon>environmental samples</taxon>
    </lineage>
</organism>
<sequence>GSARSPGAPSARRGDPPHGTGHAAARGQRLRRAQPDRPRGGPARPAARALRRPGRGDARRAGRHLDRVRAPRRHLVAAPHGRGAGRGLDARVVRRPRRRAQADLPRPARQRRRRPLPRRAGRPELRLVGRQAQPPPRQPQPRGRRPRPRHLGARLLHRPERRQAGHRPLDHQAPGRAVPAAAAAGGLEPALVERHRRLARRDQAARHRAGAAGRAHHRLPRGGVPRAVAGQGRRVPPGAPGSVGRLHGPVVRAQPQGHAHHHRRAQLGLPAQAGPHLAQRARRPLGGHRPGRAELPDRAPPVPEHAPAQPAPRAAAGGAVLRRARGRLPPVRAAALLRRRAAPPARRRCAAARGSGARTDLRL</sequence>
<feature type="region of interest" description="Disordered" evidence="1">
    <location>
        <begin position="1"/>
        <end position="182"/>
    </location>
</feature>
<proteinExistence type="predicted"/>
<feature type="compositionally biased region" description="Basic residues" evidence="1">
    <location>
        <begin position="108"/>
        <end position="120"/>
    </location>
</feature>
<feature type="compositionally biased region" description="Basic residues" evidence="1">
    <location>
        <begin position="281"/>
        <end position="290"/>
    </location>
</feature>
<feature type="region of interest" description="Disordered" evidence="1">
    <location>
        <begin position="281"/>
        <end position="317"/>
    </location>
</feature>
<feature type="non-terminal residue" evidence="2">
    <location>
        <position position="363"/>
    </location>
</feature>
<feature type="compositionally biased region" description="Basic residues" evidence="1">
    <location>
        <begin position="339"/>
        <end position="350"/>
    </location>
</feature>
<dbReference type="EMBL" id="CADCUS010000566">
    <property type="protein sequence ID" value="CAA9442971.1"/>
    <property type="molecule type" value="Genomic_DNA"/>
</dbReference>
<protein>
    <submittedName>
        <fullName evidence="2">Linoleoyl-CoA desaturase</fullName>
        <ecNumber evidence="2">1.14.19.3</ecNumber>
    </submittedName>
</protein>
<feature type="non-terminal residue" evidence="2">
    <location>
        <position position="1"/>
    </location>
</feature>
<dbReference type="AlphaFoldDB" id="A0A6J4QEX4"/>
<gene>
    <name evidence="2" type="ORF">AVDCRST_MAG66-4179</name>
</gene>
<keyword evidence="2" id="KW-0560">Oxidoreductase</keyword>
<feature type="compositionally biased region" description="Basic residues" evidence="1">
    <location>
        <begin position="210"/>
        <end position="220"/>
    </location>
</feature>